<dbReference type="InterPro" id="IPR038141">
    <property type="entry name" value="YutD-like_sf"/>
</dbReference>
<feature type="region of interest" description="Disordered" evidence="1">
    <location>
        <begin position="127"/>
        <end position="296"/>
    </location>
</feature>
<dbReference type="Proteomes" id="UP000323257">
    <property type="component" value="Unassembled WGS sequence"/>
</dbReference>
<dbReference type="RefSeq" id="WP_148931416.1">
    <property type="nucleotide sequence ID" value="NZ_VNHS01000009.1"/>
</dbReference>
<evidence type="ECO:0000256" key="1">
    <source>
        <dbReference type="SAM" id="MobiDB-lite"/>
    </source>
</evidence>
<evidence type="ECO:0000313" key="3">
    <source>
        <dbReference type="Proteomes" id="UP000323257"/>
    </source>
</evidence>
<protein>
    <submittedName>
        <fullName evidence="2">Uncharacterized protein DUF1027</fullName>
    </submittedName>
</protein>
<dbReference type="Gene3D" id="3.50.4.20">
    <property type="match status" value="1"/>
</dbReference>
<feature type="compositionally biased region" description="Low complexity" evidence="1">
    <location>
        <begin position="127"/>
        <end position="147"/>
    </location>
</feature>
<keyword evidence="3" id="KW-1185">Reference proteome</keyword>
<dbReference type="EMBL" id="VNHS01000009">
    <property type="protein sequence ID" value="TYP71784.1"/>
    <property type="molecule type" value="Genomic_DNA"/>
</dbReference>
<dbReference type="Pfam" id="PF06265">
    <property type="entry name" value="YutD-like"/>
    <property type="match status" value="1"/>
</dbReference>
<comment type="caution">
    <text evidence="2">The sequence shown here is derived from an EMBL/GenBank/DDBJ whole genome shotgun (WGS) entry which is preliminary data.</text>
</comment>
<feature type="compositionally biased region" description="Basic and acidic residues" evidence="1">
    <location>
        <begin position="148"/>
        <end position="186"/>
    </location>
</feature>
<name>A0A5S5BXP5_9BACL</name>
<dbReference type="AlphaFoldDB" id="A0A5S5BXP5"/>
<reference evidence="2 3" key="1">
    <citation type="submission" date="2019-07" db="EMBL/GenBank/DDBJ databases">
        <title>Genomic Encyclopedia of Type Strains, Phase III (KMG-III): the genomes of soil and plant-associated and newly described type strains.</title>
        <authorList>
            <person name="Whitman W."/>
        </authorList>
    </citation>
    <scope>NUCLEOTIDE SEQUENCE [LARGE SCALE GENOMIC DNA]</scope>
    <source>
        <strain evidence="2 3">BL24</strain>
    </source>
</reference>
<accession>A0A5S5BXP5</accession>
<evidence type="ECO:0000313" key="2">
    <source>
        <dbReference type="EMBL" id="TYP71784.1"/>
    </source>
</evidence>
<proteinExistence type="predicted"/>
<feature type="compositionally biased region" description="Low complexity" evidence="1">
    <location>
        <begin position="271"/>
        <end position="296"/>
    </location>
</feature>
<gene>
    <name evidence="2" type="ORF">BCM02_10962</name>
</gene>
<organism evidence="2 3">
    <name type="scientific">Paenibacillus methanolicus</name>
    <dbReference type="NCBI Taxonomy" id="582686"/>
    <lineage>
        <taxon>Bacteria</taxon>
        <taxon>Bacillati</taxon>
        <taxon>Bacillota</taxon>
        <taxon>Bacilli</taxon>
        <taxon>Bacillales</taxon>
        <taxon>Paenibacillaceae</taxon>
        <taxon>Paenibacillus</taxon>
    </lineage>
</organism>
<dbReference type="OrthoDB" id="1650379at2"/>
<feature type="compositionally biased region" description="Basic and acidic residues" evidence="1">
    <location>
        <begin position="193"/>
        <end position="226"/>
    </location>
</feature>
<dbReference type="InterPro" id="IPR009370">
    <property type="entry name" value="YutD-like"/>
</dbReference>
<sequence>MIHIGGRTYELVYDHKNGWNPEAFRNRYSDVLERYDYVIGDWGYNQLRLKGFFRDTHPKVTAGSSFASMSDYINEYCNFGCAYFVLQKQTGAKREGESEGDIYLDEIDMSERLTGTGDNAESAYRQAVPAAAAQTAAASEGGEAPAPVRREHARGPRGPRNDHRRDGHRSSYANRRDQDRDQDRGGEQGSASERGESGVRPERANEGRKPYNKDRDRSRGDREHNRQQGGHSSGGDRSGGGDRPRQKRQHFPSKAPVAAASEGQQPRSRDNAGGPKPSPNANANANSNANANKSDA</sequence>